<reference evidence="3" key="1">
    <citation type="submission" date="2013-10" db="EMBL/GenBank/DDBJ databases">
        <title>Genomic analysis of the causative agents of coccidiosis in chickens.</title>
        <authorList>
            <person name="Reid A.J."/>
            <person name="Blake D."/>
            <person name="Billington K."/>
            <person name="Browne H."/>
            <person name="Dunn M."/>
            <person name="Hung S."/>
            <person name="Kawahara F."/>
            <person name="Miranda-Saavedra D."/>
            <person name="Mourier T."/>
            <person name="Nagra H."/>
            <person name="Otto T.D."/>
            <person name="Rawlings N."/>
            <person name="Sanchez A."/>
            <person name="Sanders M."/>
            <person name="Subramaniam C."/>
            <person name="Tay Y."/>
            <person name="Dear P."/>
            <person name="Doerig C."/>
            <person name="Gruber A."/>
            <person name="Parkinson J."/>
            <person name="Shirley M."/>
            <person name="Wan K.L."/>
            <person name="Berriman M."/>
            <person name="Tomley F."/>
            <person name="Pain A."/>
        </authorList>
    </citation>
    <scope>NUCLEOTIDE SEQUENCE [LARGE SCALE GENOMIC DNA]</scope>
    <source>
        <strain evidence="3">Houghton</strain>
    </source>
</reference>
<feature type="region of interest" description="Disordered" evidence="1">
    <location>
        <begin position="419"/>
        <end position="480"/>
    </location>
</feature>
<accession>U6LF12</accession>
<reference evidence="3" key="2">
    <citation type="submission" date="2013-10" db="EMBL/GenBank/DDBJ databases">
        <authorList>
            <person name="Aslett M."/>
        </authorList>
    </citation>
    <scope>NUCLEOTIDE SEQUENCE [LARGE SCALE GENOMIC DNA]</scope>
    <source>
        <strain evidence="3">Houghton</strain>
    </source>
</reference>
<dbReference type="EMBL" id="HG710369">
    <property type="protein sequence ID" value="CDJ46375.1"/>
    <property type="molecule type" value="Genomic_DNA"/>
</dbReference>
<feature type="compositionally biased region" description="Low complexity" evidence="1">
    <location>
        <begin position="516"/>
        <end position="525"/>
    </location>
</feature>
<gene>
    <name evidence="3" type="ORF">EBH_0026800</name>
</gene>
<evidence type="ECO:0000256" key="2">
    <source>
        <dbReference type="SAM" id="Phobius"/>
    </source>
</evidence>
<evidence type="ECO:0000313" key="4">
    <source>
        <dbReference type="Proteomes" id="UP000030750"/>
    </source>
</evidence>
<dbReference type="VEuPathDB" id="ToxoDB:EBH_0026800"/>
<feature type="transmembrane region" description="Helical" evidence="2">
    <location>
        <begin position="738"/>
        <end position="765"/>
    </location>
</feature>
<evidence type="ECO:0008006" key="5">
    <source>
        <dbReference type="Google" id="ProtNLM"/>
    </source>
</evidence>
<feature type="transmembrane region" description="Helical" evidence="2">
    <location>
        <begin position="30"/>
        <end position="58"/>
    </location>
</feature>
<feature type="compositionally biased region" description="Basic and acidic residues" evidence="1">
    <location>
        <begin position="530"/>
        <end position="561"/>
    </location>
</feature>
<dbReference type="OrthoDB" id="346026at2759"/>
<keyword evidence="2" id="KW-0472">Membrane</keyword>
<feature type="compositionally biased region" description="Basic and acidic residues" evidence="1">
    <location>
        <begin position="498"/>
        <end position="514"/>
    </location>
</feature>
<dbReference type="AlphaFoldDB" id="U6LF12"/>
<proteinExistence type="predicted"/>
<feature type="region of interest" description="Disordered" evidence="1">
    <location>
        <begin position="498"/>
        <end position="577"/>
    </location>
</feature>
<organism evidence="3 4">
    <name type="scientific">Eimeria brunetti</name>
    <dbReference type="NCBI Taxonomy" id="51314"/>
    <lineage>
        <taxon>Eukaryota</taxon>
        <taxon>Sar</taxon>
        <taxon>Alveolata</taxon>
        <taxon>Apicomplexa</taxon>
        <taxon>Conoidasida</taxon>
        <taxon>Coccidia</taxon>
        <taxon>Eucoccidiorida</taxon>
        <taxon>Eimeriorina</taxon>
        <taxon>Eimeriidae</taxon>
        <taxon>Eimeria</taxon>
    </lineage>
</organism>
<keyword evidence="2" id="KW-1133">Transmembrane helix</keyword>
<feature type="compositionally biased region" description="Basic and acidic residues" evidence="1">
    <location>
        <begin position="466"/>
        <end position="480"/>
    </location>
</feature>
<sequence>MVPPWGIRRSAAAKNSNGVSSRAGGRGAFVVVHFVSVLSLVLHLGGALAGLAVCFSFAHAASSPLTGTAAGAPASASPVGEEGAADGLQKQQQQQQQQEHRPSSFSAEDTGDVPAFRVIPYDQCGKPLAVGGQIVHCDEGSGKPHVEFSSFDGPQGPVLNQSFPMDIPPDFFLRRRIAQDRKRMKQKAAEAEFASTAASPVEKEGREAIRMQSEEKGEILDEPHFIRIFGRWTPYPRGLNLWLDRSVTSSFERGREDQTPAALQQPPLLFTHMGSPPPPRLSHPVLYWRQTITSSPMENSCIALIKLPVSAPERASSSPDISTGAAAPAAAAAAAAAGRSADGYAAAATAMPGSCEDAQRLVAERQSNGASPDPFWLSCGPELQLSRLAKYLTFSISQKKVNEVLAALDYSVEIWEEPHEIKGKEGEAEGPSPDTTEQKTETANEPQEKTEEQQQQEAAASAFRGGEARRLAAEQEATIEKEPPKWRVGVCLLNSRKGKEGTKEKAATGDRRESSTAAATAAAPAQSPLESEHEAEAAKAEPELQREGKEKEEEAPSKVGEENQQTESSAASASAHPLGEAATLVGEVKFHLSPAVASQPNDNPDGEPEAIQIRHFIDAGWIYTRYIQGINVSRFNRLAIKESRGGIAQPCVGFWDEHSLLSVAPDAYSWDEATQKGTLRFVFGSSLKDGIENRDALLDAVPGHHPTARMQICFYPNEEQPFGLFMGEVRFVIDSADATLLVCFILFVFLALPLTCAVALSFHVYKHRHLRERLQRLVLVQQRDAVEQLLMRELGLSTEDQDDANDDDDEEETHA</sequence>
<protein>
    <recommendedName>
        <fullName evidence="5">Transmembrane protein</fullName>
    </recommendedName>
</protein>
<evidence type="ECO:0000313" key="3">
    <source>
        <dbReference type="EMBL" id="CDJ46375.1"/>
    </source>
</evidence>
<keyword evidence="2" id="KW-0812">Transmembrane</keyword>
<evidence type="ECO:0000256" key="1">
    <source>
        <dbReference type="SAM" id="MobiDB-lite"/>
    </source>
</evidence>
<name>U6LF12_9EIME</name>
<feature type="region of interest" description="Disordered" evidence="1">
    <location>
        <begin position="1"/>
        <end position="22"/>
    </location>
</feature>
<feature type="compositionally biased region" description="Low complexity" evidence="1">
    <location>
        <begin position="66"/>
        <end position="78"/>
    </location>
</feature>
<feature type="compositionally biased region" description="Low complexity" evidence="1">
    <location>
        <begin position="453"/>
        <end position="462"/>
    </location>
</feature>
<feature type="compositionally biased region" description="Basic and acidic residues" evidence="1">
    <location>
        <begin position="436"/>
        <end position="452"/>
    </location>
</feature>
<feature type="region of interest" description="Disordered" evidence="1">
    <location>
        <begin position="66"/>
        <end position="110"/>
    </location>
</feature>
<dbReference type="Proteomes" id="UP000030750">
    <property type="component" value="Unassembled WGS sequence"/>
</dbReference>
<keyword evidence="4" id="KW-1185">Reference proteome</keyword>